<dbReference type="EnsemblPlants" id="OMERI02G23700.1">
    <property type="protein sequence ID" value="OMERI02G23700.1"/>
    <property type="gene ID" value="OMERI02G23700"/>
</dbReference>
<reference evidence="1" key="2">
    <citation type="submission" date="2018-05" db="EMBL/GenBank/DDBJ databases">
        <title>OmerRS3 (Oryza meridionalis Reference Sequence Version 3).</title>
        <authorList>
            <person name="Zhang J."/>
            <person name="Kudrna D."/>
            <person name="Lee S."/>
            <person name="Talag J."/>
            <person name="Welchert J."/>
            <person name="Wing R.A."/>
        </authorList>
    </citation>
    <scope>NUCLEOTIDE SEQUENCE [LARGE SCALE GENOMIC DNA]</scope>
    <source>
        <strain evidence="1">cv. OR44</strain>
    </source>
</reference>
<evidence type="ECO:0000313" key="2">
    <source>
        <dbReference type="Proteomes" id="UP000008021"/>
    </source>
</evidence>
<proteinExistence type="predicted"/>
<dbReference type="Gramene" id="OMERI02G23700.1">
    <property type="protein sequence ID" value="OMERI02G23700.1"/>
    <property type="gene ID" value="OMERI02G23700"/>
</dbReference>
<sequence>MTMRLSCRCRHVELTRSGIGFAGFGERHRLGDEAAGRGSGLVSDRHRFAWDVGASYGATASPNMPRLQILMKNE</sequence>
<organism evidence="1">
    <name type="scientific">Oryza meridionalis</name>
    <dbReference type="NCBI Taxonomy" id="40149"/>
    <lineage>
        <taxon>Eukaryota</taxon>
        <taxon>Viridiplantae</taxon>
        <taxon>Streptophyta</taxon>
        <taxon>Embryophyta</taxon>
        <taxon>Tracheophyta</taxon>
        <taxon>Spermatophyta</taxon>
        <taxon>Magnoliopsida</taxon>
        <taxon>Liliopsida</taxon>
        <taxon>Poales</taxon>
        <taxon>Poaceae</taxon>
        <taxon>BOP clade</taxon>
        <taxon>Oryzoideae</taxon>
        <taxon>Oryzeae</taxon>
        <taxon>Oryzinae</taxon>
        <taxon>Oryza</taxon>
    </lineage>
</organism>
<evidence type="ECO:0000313" key="1">
    <source>
        <dbReference type="EnsemblPlants" id="OMERI02G23700.1"/>
    </source>
</evidence>
<dbReference type="Proteomes" id="UP000008021">
    <property type="component" value="Chromosome 2"/>
</dbReference>
<reference evidence="1" key="1">
    <citation type="submission" date="2015-04" db="UniProtKB">
        <authorList>
            <consortium name="EnsemblPlants"/>
        </authorList>
    </citation>
    <scope>IDENTIFICATION</scope>
</reference>
<dbReference type="AlphaFoldDB" id="A0A0E0CNG5"/>
<dbReference type="HOGENOM" id="CLU_2691912_0_0_1"/>
<keyword evidence="2" id="KW-1185">Reference proteome</keyword>
<accession>A0A0E0CNG5</accession>
<protein>
    <submittedName>
        <fullName evidence="1">Uncharacterized protein</fullName>
    </submittedName>
</protein>
<name>A0A0E0CNG5_9ORYZ</name>